<feature type="domain" description="IFT121 second beta-propeller" evidence="3">
    <location>
        <begin position="38"/>
        <end position="183"/>
    </location>
</feature>
<evidence type="ECO:0000313" key="4">
    <source>
        <dbReference type="EMBL" id="VDM14708.1"/>
    </source>
</evidence>
<dbReference type="PANTHER" id="PTHR12764">
    <property type="entry name" value="WD REPEAT DOMAIN-RELATED"/>
    <property type="match status" value="1"/>
</dbReference>
<dbReference type="InParanoid" id="A0A3P7FVX3"/>
<dbReference type="GO" id="GO:0035721">
    <property type="term" value="P:intraciliary retrograde transport"/>
    <property type="evidence" value="ECO:0007669"/>
    <property type="project" value="TreeGrafter"/>
</dbReference>
<proteinExistence type="predicted"/>
<accession>A0A3P7FVX3</accession>
<evidence type="ECO:0000259" key="3">
    <source>
        <dbReference type="Pfam" id="PF23390"/>
    </source>
</evidence>
<keyword evidence="5" id="KW-1185">Reference proteome</keyword>
<dbReference type="OrthoDB" id="10260567at2759"/>
<dbReference type="EMBL" id="UYWW01006383">
    <property type="protein sequence ID" value="VDM14708.1"/>
    <property type="molecule type" value="Genomic_DNA"/>
</dbReference>
<dbReference type="GO" id="GO:0030991">
    <property type="term" value="C:intraciliary transport particle A"/>
    <property type="evidence" value="ECO:0007669"/>
    <property type="project" value="TreeGrafter"/>
</dbReference>
<dbReference type="GO" id="GO:0097730">
    <property type="term" value="C:non-motile cilium"/>
    <property type="evidence" value="ECO:0007669"/>
    <property type="project" value="TreeGrafter"/>
</dbReference>
<evidence type="ECO:0000313" key="5">
    <source>
        <dbReference type="Proteomes" id="UP000270924"/>
    </source>
</evidence>
<dbReference type="PANTHER" id="PTHR12764:SF5">
    <property type="entry name" value="LD29485P"/>
    <property type="match status" value="1"/>
</dbReference>
<gene>
    <name evidence="4" type="ORF">WBA_LOCUS8094</name>
</gene>
<feature type="non-terminal residue" evidence="4">
    <location>
        <position position="1"/>
    </location>
</feature>
<evidence type="ECO:0000256" key="1">
    <source>
        <dbReference type="ARBA" id="ARBA00022574"/>
    </source>
</evidence>
<dbReference type="GO" id="GO:0061512">
    <property type="term" value="P:protein localization to cilium"/>
    <property type="evidence" value="ECO:0007669"/>
    <property type="project" value="TreeGrafter"/>
</dbReference>
<dbReference type="Pfam" id="PF23390">
    <property type="entry name" value="Beta-prop_WDR35_2nd"/>
    <property type="match status" value="1"/>
</dbReference>
<dbReference type="InterPro" id="IPR056158">
    <property type="entry name" value="Beta-prop_IFT121_2nd"/>
</dbReference>
<dbReference type="GO" id="GO:1905515">
    <property type="term" value="P:non-motile cilium assembly"/>
    <property type="evidence" value="ECO:0007669"/>
    <property type="project" value="TreeGrafter"/>
</dbReference>
<organism evidence="4 5">
    <name type="scientific">Wuchereria bancrofti</name>
    <dbReference type="NCBI Taxonomy" id="6293"/>
    <lineage>
        <taxon>Eukaryota</taxon>
        <taxon>Metazoa</taxon>
        <taxon>Ecdysozoa</taxon>
        <taxon>Nematoda</taxon>
        <taxon>Chromadorea</taxon>
        <taxon>Rhabditida</taxon>
        <taxon>Spirurina</taxon>
        <taxon>Spiruromorpha</taxon>
        <taxon>Filarioidea</taxon>
        <taxon>Onchocercidae</taxon>
        <taxon>Wuchereria</taxon>
    </lineage>
</organism>
<keyword evidence="1" id="KW-0853">WD repeat</keyword>
<keyword evidence="2" id="KW-0677">Repeat</keyword>
<name>A0A3P7FVX3_WUCBA</name>
<sequence>LIPGQTITDISWEGDGLRLCAAVDSHLFFANIRLDYKWAYCGHTVIYSYERMENKEHCVVFFQTKLEEAYLQYVKPIVALASSNEHCILITRVDNQIGQYLMQICNGIGTTIDSKYINLEPKYVVMNDSEVVIANNLSFTIWKYNIPCVINREVNVNVDDSMSNDQKLYYVDENDEIDVTSSNIMRGRVQVIKLLY</sequence>
<dbReference type="Proteomes" id="UP000270924">
    <property type="component" value="Unassembled WGS sequence"/>
</dbReference>
<protein>
    <recommendedName>
        <fullName evidence="3">IFT121 second beta-propeller domain-containing protein</fullName>
    </recommendedName>
</protein>
<dbReference type="AlphaFoldDB" id="A0A3P7FVX3"/>
<dbReference type="InterPro" id="IPR039857">
    <property type="entry name" value="Ift122/121"/>
</dbReference>
<evidence type="ECO:0000256" key="2">
    <source>
        <dbReference type="ARBA" id="ARBA00022737"/>
    </source>
</evidence>
<reference evidence="4 5" key="1">
    <citation type="submission" date="2018-11" db="EMBL/GenBank/DDBJ databases">
        <authorList>
            <consortium name="Pathogen Informatics"/>
        </authorList>
    </citation>
    <scope>NUCLEOTIDE SEQUENCE [LARGE SCALE GENOMIC DNA]</scope>
</reference>